<organism evidence="2">
    <name type="scientific">Chromera velia CCMP2878</name>
    <dbReference type="NCBI Taxonomy" id="1169474"/>
    <lineage>
        <taxon>Eukaryota</taxon>
        <taxon>Sar</taxon>
        <taxon>Alveolata</taxon>
        <taxon>Colpodellida</taxon>
        <taxon>Chromeraceae</taxon>
        <taxon>Chromera</taxon>
    </lineage>
</organism>
<dbReference type="AlphaFoldDB" id="A0A0G4GEE2"/>
<name>A0A0G4GEE2_9ALVE</name>
<reference evidence="2" key="1">
    <citation type="submission" date="2014-11" db="EMBL/GenBank/DDBJ databases">
        <authorList>
            <person name="Otto D Thomas"/>
            <person name="Naeem Raeece"/>
        </authorList>
    </citation>
    <scope>NUCLEOTIDE SEQUENCE</scope>
</reference>
<protein>
    <submittedName>
        <fullName evidence="2">Uncharacterized protein</fullName>
    </submittedName>
</protein>
<feature type="region of interest" description="Disordered" evidence="1">
    <location>
        <begin position="40"/>
        <end position="88"/>
    </location>
</feature>
<accession>A0A0G4GEE2</accession>
<evidence type="ECO:0000313" key="2">
    <source>
        <dbReference type="EMBL" id="CEM27703.1"/>
    </source>
</evidence>
<proteinExistence type="predicted"/>
<evidence type="ECO:0000256" key="1">
    <source>
        <dbReference type="SAM" id="MobiDB-lite"/>
    </source>
</evidence>
<sequence>MTNFTTLAPVVALPQSQPASAQLFTLSSLSSYALLLTMSNQSSVSPPSTPANQATGVSNLHEDAPPLTPATQANELPDLQEDPAETPSDPYKVRSTFMALCDTVENLAAKDKKSGHPDKSDGAKKTIEAVKKMRTVAKQTDTVISEAQMKKEIESGLGEIKKTAAEVVENNDKDKIWPQIFKAVTDVKMEDLFQAVGVPPPFIMRLSQIEGLTAQKKESGCKDISDAAHMIADTAANMRAVAFKKGKMISEKEMAEFKAGFADIQRLAEDIPENSKGAQIWRKRVLKAVKDVNVKELFEAQA</sequence>
<gene>
    <name evidence="2" type="ORF">Cvel_4586</name>
</gene>
<dbReference type="VEuPathDB" id="CryptoDB:Cvel_4586"/>
<feature type="compositionally biased region" description="Polar residues" evidence="1">
    <location>
        <begin position="40"/>
        <end position="58"/>
    </location>
</feature>
<dbReference type="EMBL" id="CDMZ01001126">
    <property type="protein sequence ID" value="CEM27703.1"/>
    <property type="molecule type" value="Genomic_DNA"/>
</dbReference>